<dbReference type="FunCoup" id="A0A448YQX1">
    <property type="interactions" value="41"/>
</dbReference>
<reference evidence="1 2" key="1">
    <citation type="submission" date="2018-12" db="EMBL/GenBank/DDBJ databases">
        <authorList>
            <person name="Tiukova I."/>
            <person name="Dainat J."/>
        </authorList>
    </citation>
    <scope>NUCLEOTIDE SEQUENCE [LARGE SCALE GENOMIC DNA]</scope>
</reference>
<dbReference type="PANTHER" id="PTHR28040:SF1">
    <property type="entry name" value="PYRIDOXAMINE 5'-PHOSPHATE OXIDASE YLR456W HOMOLOG-RELATED"/>
    <property type="match status" value="1"/>
</dbReference>
<dbReference type="AlphaFoldDB" id="A0A448YQX1"/>
<organism evidence="1 2">
    <name type="scientific">Brettanomyces naardenensis</name>
    <name type="common">Yeast</name>
    <dbReference type="NCBI Taxonomy" id="13370"/>
    <lineage>
        <taxon>Eukaryota</taxon>
        <taxon>Fungi</taxon>
        <taxon>Dikarya</taxon>
        <taxon>Ascomycota</taxon>
        <taxon>Saccharomycotina</taxon>
        <taxon>Pichiomycetes</taxon>
        <taxon>Pichiales</taxon>
        <taxon>Pichiaceae</taxon>
        <taxon>Brettanomyces</taxon>
    </lineage>
</organism>
<sequence>MSSALPSSVLQRLSNSDFLHLGTSSHDIPHVSLMNYTFIGPENKYKSSEKQPEHLILLATSKNTEKYQNLVANPRCSILVHDWVTSEKDKTDNILKLLESLNQAEISELSCTLAGHVFKVLEKDGGEEFEYYKEKHLQRNPKAKVFMDTDDLALVLIQIDTSKVVDASNNISRYG</sequence>
<keyword evidence="2" id="KW-1185">Reference proteome</keyword>
<gene>
    <name evidence="1" type="ORF">BRENAR_LOCUS4022</name>
</gene>
<name>A0A448YQX1_BRENA</name>
<dbReference type="Proteomes" id="UP000290900">
    <property type="component" value="Unassembled WGS sequence"/>
</dbReference>
<dbReference type="STRING" id="13370.A0A448YQX1"/>
<dbReference type="InterPro" id="IPR052841">
    <property type="entry name" value="PMP_oxidase-like"/>
</dbReference>
<dbReference type="InterPro" id="IPR012349">
    <property type="entry name" value="Split_barrel_FMN-bd"/>
</dbReference>
<dbReference type="GO" id="GO:0005737">
    <property type="term" value="C:cytoplasm"/>
    <property type="evidence" value="ECO:0007669"/>
    <property type="project" value="TreeGrafter"/>
</dbReference>
<evidence type="ECO:0000313" key="2">
    <source>
        <dbReference type="Proteomes" id="UP000290900"/>
    </source>
</evidence>
<dbReference type="InParanoid" id="A0A448YQX1"/>
<dbReference type="Gene3D" id="2.30.110.10">
    <property type="entry name" value="Electron Transport, Fmn-binding Protein, Chain A"/>
    <property type="match status" value="1"/>
</dbReference>
<dbReference type="GO" id="GO:0005634">
    <property type="term" value="C:nucleus"/>
    <property type="evidence" value="ECO:0007669"/>
    <property type="project" value="TreeGrafter"/>
</dbReference>
<dbReference type="OrthoDB" id="5300823at2759"/>
<dbReference type="SUPFAM" id="SSF50475">
    <property type="entry name" value="FMN-binding split barrel"/>
    <property type="match status" value="1"/>
</dbReference>
<accession>A0A448YQX1</accession>
<dbReference type="PANTHER" id="PTHR28040">
    <property type="entry name" value="PYRIDOXAMINE 5'-PHOSPHATE OXIDASE YLR456W HOMOLOG-RELATED"/>
    <property type="match status" value="1"/>
</dbReference>
<protein>
    <submittedName>
        <fullName evidence="1">DEKNAAC104418</fullName>
    </submittedName>
</protein>
<dbReference type="EMBL" id="CAACVR010000042">
    <property type="protein sequence ID" value="VEU23291.1"/>
    <property type="molecule type" value="Genomic_DNA"/>
</dbReference>
<proteinExistence type="predicted"/>
<evidence type="ECO:0000313" key="1">
    <source>
        <dbReference type="EMBL" id="VEU23291.1"/>
    </source>
</evidence>